<evidence type="ECO:0000313" key="3">
    <source>
        <dbReference type="EnsemblMetazoa" id="SMAR014135-PA"/>
    </source>
</evidence>
<sequence length="648" mass="73141">MSCATTHLVAQQTSYCLDSCLVSLHGKLFREKSTKITEEMLQKWIKFHNHKWLTRRYQSSQSPLLNSTRTTDESQLTMGSDLPSLVAKPFHFLIQEQAKCLVAVKELQDQVQSLSHFRKVVTKSFPEIVNITRSNMQWPKNYTSTAGRLLPTLTNGSRHHHSSSSTESVELDAGSIKNKNKTRNNSTSNNASQKFVVVAQGKNWLRIRPYTNADSELDDSDNEPMSTCDSLCSNRRKHNGRQDSGFSTEPQADKSLVMMTPWTGPQSKDELLSLLDVIEAQSIELKSELERPAATRVDNGQQEIADNSSQSSAIQFLRREKDELAERLLVSEERSLTAHVRTSQLEERLRTAATEREQLDMRIHGMHMQFVRPCGSSIESAESGGGVRSADSLLRGKVHVKPNPGRLAAVLRETRVLELQKQLLMSVMENEVLKTQLEHVNKDWSRRTREWHRELDLAHNEARAAKAGLDRARLELQSEKARLRMLQRVLQTAPTLDGGASVNGHLVHSLHALGQSFADHFKDKATNTDEKLSNNRTSNKTAPEPSHSNDHEECKPNDDIFPSSSPASMTSPDSTQDENCKEKWRSTPNLIDFNEESKGLVNNVKNGVSKTSDPAIQQRIQNFLQRISEHLKPMEIMPDDSDYLETIL</sequence>
<feature type="region of interest" description="Disordered" evidence="2">
    <location>
        <begin position="527"/>
        <end position="582"/>
    </location>
</feature>
<proteinExistence type="predicted"/>
<dbReference type="EnsemblMetazoa" id="SMAR014135-RA">
    <property type="protein sequence ID" value="SMAR014135-PA"/>
    <property type="gene ID" value="SMAR014135"/>
</dbReference>
<reference evidence="3" key="2">
    <citation type="submission" date="2015-02" db="UniProtKB">
        <authorList>
            <consortium name="EnsemblMetazoa"/>
        </authorList>
    </citation>
    <scope>IDENTIFICATION</scope>
</reference>
<evidence type="ECO:0000256" key="2">
    <source>
        <dbReference type="SAM" id="MobiDB-lite"/>
    </source>
</evidence>
<feature type="coiled-coil region" evidence="1">
    <location>
        <begin position="307"/>
        <end position="362"/>
    </location>
</feature>
<feature type="coiled-coil region" evidence="1">
    <location>
        <begin position="462"/>
        <end position="489"/>
    </location>
</feature>
<evidence type="ECO:0000313" key="4">
    <source>
        <dbReference type="Proteomes" id="UP000014500"/>
    </source>
</evidence>
<reference evidence="4" key="1">
    <citation type="submission" date="2011-05" db="EMBL/GenBank/DDBJ databases">
        <authorList>
            <person name="Richards S.R."/>
            <person name="Qu J."/>
            <person name="Jiang H."/>
            <person name="Jhangiani S.N."/>
            <person name="Agravi P."/>
            <person name="Goodspeed R."/>
            <person name="Gross S."/>
            <person name="Mandapat C."/>
            <person name="Jackson L."/>
            <person name="Mathew T."/>
            <person name="Pu L."/>
            <person name="Thornton R."/>
            <person name="Saada N."/>
            <person name="Wilczek-Boney K.B."/>
            <person name="Lee S."/>
            <person name="Kovar C."/>
            <person name="Wu Y."/>
            <person name="Scherer S.E."/>
            <person name="Worley K.C."/>
            <person name="Muzny D.M."/>
            <person name="Gibbs R."/>
        </authorList>
    </citation>
    <scope>NUCLEOTIDE SEQUENCE</scope>
    <source>
        <strain evidence="4">Brora</strain>
    </source>
</reference>
<keyword evidence="1" id="KW-0175">Coiled coil</keyword>
<accession>T1JJV5</accession>
<feature type="compositionally biased region" description="Low complexity" evidence="2">
    <location>
        <begin position="562"/>
        <end position="574"/>
    </location>
</feature>
<protein>
    <submittedName>
        <fullName evidence="3">Uncharacterized protein</fullName>
    </submittedName>
</protein>
<dbReference type="Proteomes" id="UP000014500">
    <property type="component" value="Unassembled WGS sequence"/>
</dbReference>
<dbReference type="EMBL" id="JH431634">
    <property type="status" value="NOT_ANNOTATED_CDS"/>
    <property type="molecule type" value="Genomic_DNA"/>
</dbReference>
<organism evidence="3 4">
    <name type="scientific">Strigamia maritima</name>
    <name type="common">European centipede</name>
    <name type="synonym">Geophilus maritimus</name>
    <dbReference type="NCBI Taxonomy" id="126957"/>
    <lineage>
        <taxon>Eukaryota</taxon>
        <taxon>Metazoa</taxon>
        <taxon>Ecdysozoa</taxon>
        <taxon>Arthropoda</taxon>
        <taxon>Myriapoda</taxon>
        <taxon>Chilopoda</taxon>
        <taxon>Pleurostigmophora</taxon>
        <taxon>Geophilomorpha</taxon>
        <taxon>Linotaeniidae</taxon>
        <taxon>Strigamia</taxon>
    </lineage>
</organism>
<feature type="compositionally biased region" description="Basic and acidic residues" evidence="2">
    <location>
        <begin position="547"/>
        <end position="558"/>
    </location>
</feature>
<feature type="region of interest" description="Disordered" evidence="2">
    <location>
        <begin position="149"/>
        <end position="193"/>
    </location>
</feature>
<dbReference type="AlphaFoldDB" id="T1JJV5"/>
<feature type="region of interest" description="Disordered" evidence="2">
    <location>
        <begin position="213"/>
        <end position="249"/>
    </location>
</feature>
<name>T1JJV5_STRMM</name>
<dbReference type="HOGENOM" id="CLU_422949_0_0_1"/>
<feature type="compositionally biased region" description="Polar residues" evidence="2">
    <location>
        <begin position="223"/>
        <end position="233"/>
    </location>
</feature>
<evidence type="ECO:0000256" key="1">
    <source>
        <dbReference type="SAM" id="Coils"/>
    </source>
</evidence>
<keyword evidence="4" id="KW-1185">Reference proteome</keyword>